<dbReference type="Pfam" id="PF17186">
    <property type="entry name" value="Lipocalin_9"/>
    <property type="match status" value="1"/>
</dbReference>
<gene>
    <name evidence="2" type="ordered locus">HRM2_42980</name>
</gene>
<dbReference type="OrthoDB" id="9770826at2"/>
<protein>
    <submittedName>
        <fullName evidence="2">ABC-type transport system, hydrolase component</fullName>
    </submittedName>
</protein>
<keyword evidence="2" id="KW-0378">Hydrolase</keyword>
<evidence type="ECO:0000313" key="3">
    <source>
        <dbReference type="Proteomes" id="UP000000442"/>
    </source>
</evidence>
<dbReference type="eggNOG" id="COG5621">
    <property type="taxonomic scope" value="Bacteria"/>
</dbReference>
<dbReference type="HOGENOM" id="CLU_040626_0_0_7"/>
<dbReference type="RefSeq" id="WP_015906086.1">
    <property type="nucleotide sequence ID" value="NC_012108.1"/>
</dbReference>
<organism evidence="2 3">
    <name type="scientific">Desulforapulum autotrophicum (strain ATCC 43914 / DSM 3382 / VKM B-1955 / HRM2)</name>
    <name type="common">Desulfobacterium autotrophicum</name>
    <dbReference type="NCBI Taxonomy" id="177437"/>
    <lineage>
        <taxon>Bacteria</taxon>
        <taxon>Pseudomonadati</taxon>
        <taxon>Thermodesulfobacteriota</taxon>
        <taxon>Desulfobacteria</taxon>
        <taxon>Desulfobacterales</taxon>
        <taxon>Desulfobacteraceae</taxon>
        <taxon>Desulforapulum</taxon>
    </lineage>
</organism>
<dbReference type="EMBL" id="CP001087">
    <property type="protein sequence ID" value="ACN17354.1"/>
    <property type="molecule type" value="Genomic_DNA"/>
</dbReference>
<dbReference type="KEGG" id="dat:HRM2_42980"/>
<accession>C0QDT3</accession>
<evidence type="ECO:0000259" key="1">
    <source>
        <dbReference type="Pfam" id="PF07143"/>
    </source>
</evidence>
<dbReference type="PANTHER" id="PTHR38591">
    <property type="entry name" value="HYDROLASE"/>
    <property type="match status" value="1"/>
</dbReference>
<dbReference type="AlphaFoldDB" id="C0QDT3"/>
<sequence>MKPILAHIIIAGLLAFTASGCNRPPEPERINIARVLSSTEPAGCFDTAKSSIDIELPKDAGPHDAFKTEWWYYTGNLETSRARHFGYQLTFFRQALSCEPVGGTSKWRTRQLYFAHFAITDTRNNAFYSNFRMNRQSLDIAGATSLPFQVWIDDWHVTQAGTNLTLAAKGDTMKLQLTLTAEKQVVFQGNNGLSRKGKKPFNASYYYSIPRLETHGTVSIGTDKYQVKGKTWFDHEWSTSALGDDIAGWDWFSAHLDDGRDLMICQIRQADGAPNGYGFGSLSRSNGTYEILSEAQFSIRALRQWKSPTTGNQYPSLWDIKLPDHGINLRVTPVIQDQEHTHMMAYWEGAARFKGKGINGLGYVELTGYQGR</sequence>
<proteinExistence type="predicted"/>
<feature type="domain" description="AttH" evidence="1">
    <location>
        <begin position="68"/>
        <end position="239"/>
    </location>
</feature>
<dbReference type="Pfam" id="PF07143">
    <property type="entry name" value="CrtC"/>
    <property type="match status" value="1"/>
</dbReference>
<keyword evidence="3" id="KW-1185">Reference proteome</keyword>
<dbReference type="InterPro" id="IPR023374">
    <property type="entry name" value="AttH-like_dom_sf"/>
</dbReference>
<dbReference type="STRING" id="177437.HRM2_42980"/>
<name>C0QDT3_DESAH</name>
<dbReference type="InterPro" id="IPR010791">
    <property type="entry name" value="AttH_dom"/>
</dbReference>
<reference evidence="2 3" key="1">
    <citation type="journal article" date="2009" name="Environ. Microbiol.">
        <title>Genome sequence of Desulfobacterium autotrophicum HRM2, a marine sulfate reducer oxidizing organic carbon completely to carbon dioxide.</title>
        <authorList>
            <person name="Strittmatter A.W."/>
            <person name="Liesegang H."/>
            <person name="Rabus R."/>
            <person name="Decker I."/>
            <person name="Amann J."/>
            <person name="Andres S."/>
            <person name="Henne A."/>
            <person name="Fricke W.F."/>
            <person name="Martinez-Arias R."/>
            <person name="Bartels D."/>
            <person name="Goesmann A."/>
            <person name="Krause L."/>
            <person name="Puehler A."/>
            <person name="Klenk H.P."/>
            <person name="Richter M."/>
            <person name="Schuler M."/>
            <person name="Gloeckner F.O."/>
            <person name="Meyerdierks A."/>
            <person name="Gottschalk G."/>
            <person name="Amann R."/>
        </authorList>
    </citation>
    <scope>NUCLEOTIDE SEQUENCE [LARGE SCALE GENOMIC DNA]</scope>
    <source>
        <strain evidence="3">ATCC 43914 / DSM 3382 / HRM2</strain>
    </source>
</reference>
<dbReference type="PANTHER" id="PTHR38591:SF1">
    <property type="entry name" value="BLL1000 PROTEIN"/>
    <property type="match status" value="1"/>
</dbReference>
<dbReference type="Proteomes" id="UP000000442">
    <property type="component" value="Chromosome"/>
</dbReference>
<dbReference type="PROSITE" id="PS51257">
    <property type="entry name" value="PROKAR_LIPOPROTEIN"/>
    <property type="match status" value="1"/>
</dbReference>
<evidence type="ECO:0000313" key="2">
    <source>
        <dbReference type="EMBL" id="ACN17354.1"/>
    </source>
</evidence>
<dbReference type="SUPFAM" id="SSF159245">
    <property type="entry name" value="AttH-like"/>
    <property type="match status" value="1"/>
</dbReference>
<dbReference type="GO" id="GO:0016787">
    <property type="term" value="F:hydrolase activity"/>
    <property type="evidence" value="ECO:0007669"/>
    <property type="project" value="UniProtKB-KW"/>
</dbReference>
<dbReference type="Gene3D" id="2.40.370.10">
    <property type="entry name" value="AttH-like domain"/>
    <property type="match status" value="2"/>
</dbReference>